<dbReference type="AlphaFoldDB" id="A0A382LKL1"/>
<gene>
    <name evidence="2" type="ORF">METZ01_LOCUS288486</name>
</gene>
<sequence length="37" mass="3997">LSRNKVSVGEPADGSPPKIEGWLPSAKLNFECQIQIS</sequence>
<reference evidence="2" key="1">
    <citation type="submission" date="2018-05" db="EMBL/GenBank/DDBJ databases">
        <authorList>
            <person name="Lanie J.A."/>
            <person name="Ng W.-L."/>
            <person name="Kazmierczak K.M."/>
            <person name="Andrzejewski T.M."/>
            <person name="Davidsen T.M."/>
            <person name="Wayne K.J."/>
            <person name="Tettelin H."/>
            <person name="Glass J.I."/>
            <person name="Rusch D."/>
            <person name="Podicherti R."/>
            <person name="Tsui H.-C.T."/>
            <person name="Winkler M.E."/>
        </authorList>
    </citation>
    <scope>NUCLEOTIDE SEQUENCE</scope>
</reference>
<protein>
    <submittedName>
        <fullName evidence="2">Uncharacterized protein</fullName>
    </submittedName>
</protein>
<accession>A0A382LKL1</accession>
<name>A0A382LKL1_9ZZZZ</name>
<dbReference type="EMBL" id="UINC01086820">
    <property type="protein sequence ID" value="SVC35632.1"/>
    <property type="molecule type" value="Genomic_DNA"/>
</dbReference>
<proteinExistence type="predicted"/>
<evidence type="ECO:0000256" key="1">
    <source>
        <dbReference type="SAM" id="MobiDB-lite"/>
    </source>
</evidence>
<evidence type="ECO:0000313" key="2">
    <source>
        <dbReference type="EMBL" id="SVC35632.1"/>
    </source>
</evidence>
<organism evidence="2">
    <name type="scientific">marine metagenome</name>
    <dbReference type="NCBI Taxonomy" id="408172"/>
    <lineage>
        <taxon>unclassified sequences</taxon>
        <taxon>metagenomes</taxon>
        <taxon>ecological metagenomes</taxon>
    </lineage>
</organism>
<feature type="non-terminal residue" evidence="2">
    <location>
        <position position="1"/>
    </location>
</feature>
<feature type="region of interest" description="Disordered" evidence="1">
    <location>
        <begin position="1"/>
        <end position="20"/>
    </location>
</feature>